<feature type="region of interest" description="Disordered" evidence="1">
    <location>
        <begin position="230"/>
        <end position="262"/>
    </location>
</feature>
<keyword evidence="4" id="KW-1185">Reference proteome</keyword>
<dbReference type="Pfam" id="PF12572">
    <property type="entry name" value="DUF3752"/>
    <property type="match status" value="1"/>
</dbReference>
<dbReference type="PANTHER" id="PTHR46370">
    <property type="entry name" value="GPALPP MOTIFS-CONTAINING PROTEIN 1"/>
    <property type="match status" value="1"/>
</dbReference>
<dbReference type="OrthoDB" id="73491at2759"/>
<feature type="compositionally biased region" description="Basic and acidic residues" evidence="1">
    <location>
        <begin position="245"/>
        <end position="257"/>
    </location>
</feature>
<evidence type="ECO:0000313" key="3">
    <source>
        <dbReference type="EMBL" id="CAB3408270.1"/>
    </source>
</evidence>
<feature type="domain" description="DUF3752" evidence="2">
    <location>
        <begin position="165"/>
        <end position="278"/>
    </location>
</feature>
<feature type="region of interest" description="Disordered" evidence="1">
    <location>
        <begin position="19"/>
        <end position="124"/>
    </location>
</feature>
<feature type="compositionally biased region" description="Basic and acidic residues" evidence="1">
    <location>
        <begin position="57"/>
        <end position="71"/>
    </location>
</feature>
<feature type="compositionally biased region" description="Basic and acidic residues" evidence="1">
    <location>
        <begin position="139"/>
        <end position="152"/>
    </location>
</feature>
<sequence>MAYIGPTLPPHLAKKIVIGPVIPGQDEESRENEEEEEQPPFVIGPIIPQALLNPVKYFDEEIKEKDEKQHEEEEEEGEDVGRCYGPTLPSNFEPCAGPSLPPGYDSDEEDIGPRPIAKGTEEQEELQRLYRIAVAREAEEQEKNAQPKREEWMTSVPKTLGNIGLGARTFKKGTAVERDSTWEDVPGAKKRKAEEKLVIAPGIAESDARQAAIVEEKAAGPTLVEMYQKKRREEAPEAYNPNTRRPFDREKDMEVRGLKPGASKEAVDRLKEFASRFSNSKTQRFL</sequence>
<dbReference type="Proteomes" id="UP000494206">
    <property type="component" value="Unassembled WGS sequence"/>
</dbReference>
<gene>
    <name evidence="3" type="ORF">CBOVIS_LOCUS10068</name>
</gene>
<feature type="region of interest" description="Disordered" evidence="1">
    <location>
        <begin position="139"/>
        <end position="165"/>
    </location>
</feature>
<organism evidence="3 4">
    <name type="scientific">Caenorhabditis bovis</name>
    <dbReference type="NCBI Taxonomy" id="2654633"/>
    <lineage>
        <taxon>Eukaryota</taxon>
        <taxon>Metazoa</taxon>
        <taxon>Ecdysozoa</taxon>
        <taxon>Nematoda</taxon>
        <taxon>Chromadorea</taxon>
        <taxon>Rhabditida</taxon>
        <taxon>Rhabditina</taxon>
        <taxon>Rhabditomorpha</taxon>
        <taxon>Rhabditoidea</taxon>
        <taxon>Rhabditidae</taxon>
        <taxon>Peloderinae</taxon>
        <taxon>Caenorhabditis</taxon>
    </lineage>
</organism>
<dbReference type="InterPro" id="IPR046331">
    <property type="entry name" value="GPAM1-like"/>
</dbReference>
<reference evidence="3 4" key="1">
    <citation type="submission" date="2020-04" db="EMBL/GenBank/DDBJ databases">
        <authorList>
            <person name="Laetsch R D."/>
            <person name="Stevens L."/>
            <person name="Kumar S."/>
            <person name="Blaxter L. M."/>
        </authorList>
    </citation>
    <scope>NUCLEOTIDE SEQUENCE [LARGE SCALE GENOMIC DNA]</scope>
</reference>
<feature type="compositionally biased region" description="Acidic residues" evidence="1">
    <location>
        <begin position="25"/>
        <end position="38"/>
    </location>
</feature>
<accession>A0A8S1F5V7</accession>
<proteinExistence type="predicted"/>
<comment type="caution">
    <text evidence="3">The sequence shown here is derived from an EMBL/GenBank/DDBJ whole genome shotgun (WGS) entry which is preliminary data.</text>
</comment>
<dbReference type="PANTHER" id="PTHR46370:SF1">
    <property type="entry name" value="GPALPP MOTIFS-CONTAINING PROTEIN 1"/>
    <property type="match status" value="1"/>
</dbReference>
<evidence type="ECO:0000256" key="1">
    <source>
        <dbReference type="SAM" id="MobiDB-lite"/>
    </source>
</evidence>
<dbReference type="AlphaFoldDB" id="A0A8S1F5V7"/>
<name>A0A8S1F5V7_9PELO</name>
<protein>
    <recommendedName>
        <fullName evidence="2">DUF3752 domain-containing protein</fullName>
    </recommendedName>
</protein>
<evidence type="ECO:0000259" key="2">
    <source>
        <dbReference type="Pfam" id="PF12572"/>
    </source>
</evidence>
<dbReference type="InterPro" id="IPR022226">
    <property type="entry name" value="DUF3752"/>
</dbReference>
<dbReference type="EMBL" id="CADEPM010000007">
    <property type="protein sequence ID" value="CAB3408270.1"/>
    <property type="molecule type" value="Genomic_DNA"/>
</dbReference>
<evidence type="ECO:0000313" key="4">
    <source>
        <dbReference type="Proteomes" id="UP000494206"/>
    </source>
</evidence>